<evidence type="ECO:0008006" key="4">
    <source>
        <dbReference type="Google" id="ProtNLM"/>
    </source>
</evidence>
<sequence length="62" mass="7409">MSWLERRRERRRRRHRQEEILGWILVPAITVAGWWIGAQIYAVVREPAAAFLRSVETHEAAR</sequence>
<protein>
    <recommendedName>
        <fullName evidence="4">ABC transporter permease</fullName>
    </recommendedName>
</protein>
<evidence type="ECO:0000313" key="3">
    <source>
        <dbReference type="Proteomes" id="UP001321492"/>
    </source>
</evidence>
<dbReference type="EMBL" id="JASJEV010000001">
    <property type="protein sequence ID" value="MDJ1157214.1"/>
    <property type="molecule type" value="Genomic_DNA"/>
</dbReference>
<feature type="transmembrane region" description="Helical" evidence="1">
    <location>
        <begin position="20"/>
        <end position="44"/>
    </location>
</feature>
<keyword evidence="1" id="KW-1133">Transmembrane helix</keyword>
<evidence type="ECO:0000256" key="1">
    <source>
        <dbReference type="SAM" id="Phobius"/>
    </source>
</evidence>
<name>A0ABT7ACW1_9HYPH</name>
<gene>
    <name evidence="2" type="ORF">QNA08_03035</name>
</gene>
<proteinExistence type="predicted"/>
<keyword evidence="1" id="KW-0472">Membrane</keyword>
<dbReference type="RefSeq" id="WP_283739181.1">
    <property type="nucleotide sequence ID" value="NZ_JASJEV010000001.1"/>
</dbReference>
<organism evidence="2 3">
    <name type="scientific">Chelatococcus albus</name>
    <dbReference type="NCBI Taxonomy" id="3047466"/>
    <lineage>
        <taxon>Bacteria</taxon>
        <taxon>Pseudomonadati</taxon>
        <taxon>Pseudomonadota</taxon>
        <taxon>Alphaproteobacteria</taxon>
        <taxon>Hyphomicrobiales</taxon>
        <taxon>Chelatococcaceae</taxon>
        <taxon>Chelatococcus</taxon>
    </lineage>
</organism>
<comment type="caution">
    <text evidence="2">The sequence shown here is derived from an EMBL/GenBank/DDBJ whole genome shotgun (WGS) entry which is preliminary data.</text>
</comment>
<dbReference type="Proteomes" id="UP001321492">
    <property type="component" value="Unassembled WGS sequence"/>
</dbReference>
<reference evidence="2 3" key="1">
    <citation type="submission" date="2023-05" db="EMBL/GenBank/DDBJ databases">
        <title>Chelatococcus sp. nov., a moderately thermophilic bacterium isolated from hot spring microbial mat.</title>
        <authorList>
            <person name="Hu C.-J."/>
            <person name="Li W.-J."/>
        </authorList>
    </citation>
    <scope>NUCLEOTIDE SEQUENCE [LARGE SCALE GENOMIC DNA]</scope>
    <source>
        <strain evidence="2 3">SYSU G07232</strain>
    </source>
</reference>
<keyword evidence="3" id="KW-1185">Reference proteome</keyword>
<evidence type="ECO:0000313" key="2">
    <source>
        <dbReference type="EMBL" id="MDJ1157214.1"/>
    </source>
</evidence>
<accession>A0ABT7ACW1</accession>
<keyword evidence="1" id="KW-0812">Transmembrane</keyword>